<organism evidence="2 3">
    <name type="scientific">Rhodopirellula sallentina SM41</name>
    <dbReference type="NCBI Taxonomy" id="1263870"/>
    <lineage>
        <taxon>Bacteria</taxon>
        <taxon>Pseudomonadati</taxon>
        <taxon>Planctomycetota</taxon>
        <taxon>Planctomycetia</taxon>
        <taxon>Pirellulales</taxon>
        <taxon>Pirellulaceae</taxon>
        <taxon>Rhodopirellula</taxon>
    </lineage>
</organism>
<protein>
    <submittedName>
        <fullName evidence="2">Carbohydrate-binding module family 13 protein</fullName>
    </submittedName>
</protein>
<dbReference type="SUPFAM" id="SSF50370">
    <property type="entry name" value="Ricin B-like lectins"/>
    <property type="match status" value="1"/>
</dbReference>
<dbReference type="CDD" id="cd00161">
    <property type="entry name" value="beta-trefoil_Ricin-like"/>
    <property type="match status" value="1"/>
</dbReference>
<accession>M5UNF4</accession>
<evidence type="ECO:0000259" key="1">
    <source>
        <dbReference type="Pfam" id="PF14200"/>
    </source>
</evidence>
<evidence type="ECO:0000313" key="3">
    <source>
        <dbReference type="Proteomes" id="UP000011885"/>
    </source>
</evidence>
<reference evidence="2 3" key="1">
    <citation type="journal article" date="2013" name="Mar. Genomics">
        <title>Expression of sulfatases in Rhodopirellula baltica and the diversity of sulfatases in the genus Rhodopirellula.</title>
        <authorList>
            <person name="Wegner C.E."/>
            <person name="Richter-Heitmann T."/>
            <person name="Klindworth A."/>
            <person name="Klockow C."/>
            <person name="Richter M."/>
            <person name="Achstetter T."/>
            <person name="Glockner F.O."/>
            <person name="Harder J."/>
        </authorList>
    </citation>
    <scope>NUCLEOTIDE SEQUENCE [LARGE SCALE GENOMIC DNA]</scope>
    <source>
        <strain evidence="2 3">SM41</strain>
    </source>
</reference>
<dbReference type="Proteomes" id="UP000011885">
    <property type="component" value="Unassembled WGS sequence"/>
</dbReference>
<proteinExistence type="predicted"/>
<dbReference type="PROSITE" id="PS50231">
    <property type="entry name" value="RICIN_B_LECTIN"/>
    <property type="match status" value="1"/>
</dbReference>
<dbReference type="EMBL" id="ANOH01000086">
    <property type="protein sequence ID" value="EMI57538.1"/>
    <property type="molecule type" value="Genomic_DNA"/>
</dbReference>
<evidence type="ECO:0000313" key="2">
    <source>
        <dbReference type="EMBL" id="EMI57538.1"/>
    </source>
</evidence>
<dbReference type="Pfam" id="PF14200">
    <property type="entry name" value="RicinB_lectin_2"/>
    <property type="match status" value="1"/>
</dbReference>
<dbReference type="Gene3D" id="2.80.10.50">
    <property type="match status" value="1"/>
</dbReference>
<name>M5UNF4_9BACT</name>
<dbReference type="InterPro" id="IPR000772">
    <property type="entry name" value="Ricin_B_lectin"/>
</dbReference>
<keyword evidence="3" id="KW-1185">Reference proteome</keyword>
<feature type="domain" description="Ricin B lectin" evidence="1">
    <location>
        <begin position="105"/>
        <end position="185"/>
    </location>
</feature>
<dbReference type="PATRIC" id="fig|1263870.3.peg.1124"/>
<dbReference type="AlphaFoldDB" id="M5UNF4"/>
<sequence length="209" mass="23039">MDVAGHNVAARLVKTPFRLRIETMSRFITLALVAAGTLVSMASHANAWFGIDAKPRPVPNHGVEEIDTAYYYRLTNSFLGETRALDTYSNGDNKPFMGKTGNYSGQKWKFTPLGNGTYRLTNSFLGDGRSLDTYSGTENKPFMGPTGNYSGQIWKLTPVGNGYFRMTNSFLGKGRSLDTYSGTENTPFMGTTGNYSGQLWKLTKLSPTH</sequence>
<dbReference type="InterPro" id="IPR035992">
    <property type="entry name" value="Ricin_B-like_lectins"/>
</dbReference>
<comment type="caution">
    <text evidence="2">The sequence shown here is derived from an EMBL/GenBank/DDBJ whole genome shotgun (WGS) entry which is preliminary data.</text>
</comment>
<gene>
    <name evidence="2" type="ORF">RSSM_01033</name>
</gene>